<dbReference type="EMBL" id="FNKY01000001">
    <property type="protein sequence ID" value="SDQ65088.1"/>
    <property type="molecule type" value="Genomic_DNA"/>
</dbReference>
<protein>
    <submittedName>
        <fullName evidence="1">Uncharacterized protein</fullName>
    </submittedName>
</protein>
<comment type="caution">
    <text evidence="1">The sequence shown here is derived from an EMBL/GenBank/DDBJ whole genome shotgun (WGS) entry which is preliminary data.</text>
</comment>
<keyword evidence="2" id="KW-1185">Reference proteome</keyword>
<sequence>MGLFHRDTDSARQTDTVTPIRKMVQSPLTLIMTIRSPEHFQALNARILEIQAAPPEKNPIWIALDKLRIVHFARFVFLENNTKLAIITTYDGSFEDYLNEFIDEIGDVFNALLQHMEGAPPLPVQQNRDAFGDYIKANNLGSIEPFYSAYPQATVLDIQAALGEI</sequence>
<reference evidence="1 2" key="1">
    <citation type="submission" date="2016-10" db="EMBL/GenBank/DDBJ databases">
        <authorList>
            <person name="Varghese N."/>
            <person name="Submissions S."/>
        </authorList>
    </citation>
    <scope>NUCLEOTIDE SEQUENCE [LARGE SCALE GENOMIC DNA]</scope>
    <source>
        <strain evidence="1 2">Nl1</strain>
    </source>
</reference>
<evidence type="ECO:0000313" key="1">
    <source>
        <dbReference type="EMBL" id="SDQ65088.1"/>
    </source>
</evidence>
<dbReference type="Proteomes" id="UP000183471">
    <property type="component" value="Unassembled WGS sequence"/>
</dbReference>
<proteinExistence type="predicted"/>
<organism evidence="1 2">
    <name type="scientific">Nitrosospira multiformis</name>
    <dbReference type="NCBI Taxonomy" id="1231"/>
    <lineage>
        <taxon>Bacteria</taxon>
        <taxon>Pseudomonadati</taxon>
        <taxon>Pseudomonadota</taxon>
        <taxon>Betaproteobacteria</taxon>
        <taxon>Nitrosomonadales</taxon>
        <taxon>Nitrosomonadaceae</taxon>
        <taxon>Nitrosospira</taxon>
    </lineage>
</organism>
<accession>A0ABY0TD63</accession>
<dbReference type="RefSeq" id="WP_139149195.1">
    <property type="nucleotide sequence ID" value="NZ_FNKY01000001.1"/>
</dbReference>
<evidence type="ECO:0000313" key="2">
    <source>
        <dbReference type="Proteomes" id="UP000183471"/>
    </source>
</evidence>
<name>A0ABY0TD63_9PROT</name>
<gene>
    <name evidence="1" type="ORF">SAMN05216402_1701</name>
</gene>